<proteinExistence type="predicted"/>
<dbReference type="PANTHER" id="PTHR34203:SF15">
    <property type="entry name" value="SLL1173 PROTEIN"/>
    <property type="match status" value="1"/>
</dbReference>
<evidence type="ECO:0000259" key="1">
    <source>
        <dbReference type="Pfam" id="PF05050"/>
    </source>
</evidence>
<dbReference type="InterPro" id="IPR052514">
    <property type="entry name" value="SAM-dependent_MTase"/>
</dbReference>
<gene>
    <name evidence="2" type="ORF">S03H2_00224</name>
</gene>
<dbReference type="InterPro" id="IPR006342">
    <property type="entry name" value="FkbM_mtfrase"/>
</dbReference>
<dbReference type="EMBL" id="BARU01000026">
    <property type="protein sequence ID" value="GAH25720.1"/>
    <property type="molecule type" value="Genomic_DNA"/>
</dbReference>
<evidence type="ECO:0000313" key="2">
    <source>
        <dbReference type="EMBL" id="GAH25720.1"/>
    </source>
</evidence>
<dbReference type="InterPro" id="IPR029063">
    <property type="entry name" value="SAM-dependent_MTases_sf"/>
</dbReference>
<dbReference type="Pfam" id="PF05050">
    <property type="entry name" value="Methyltransf_21"/>
    <property type="match status" value="1"/>
</dbReference>
<dbReference type="Gene3D" id="3.40.50.150">
    <property type="entry name" value="Vaccinia Virus protein VP39"/>
    <property type="match status" value="1"/>
</dbReference>
<feature type="domain" description="Methyltransferase FkbM" evidence="1">
    <location>
        <begin position="49"/>
        <end position="209"/>
    </location>
</feature>
<organism evidence="2">
    <name type="scientific">marine sediment metagenome</name>
    <dbReference type="NCBI Taxonomy" id="412755"/>
    <lineage>
        <taxon>unclassified sequences</taxon>
        <taxon>metagenomes</taxon>
        <taxon>ecological metagenomes</taxon>
    </lineage>
</organism>
<reference evidence="2" key="1">
    <citation type="journal article" date="2014" name="Front. Microbiol.">
        <title>High frequency of phylogenetically diverse reductive dehalogenase-homologous genes in deep subseafloor sedimentary metagenomes.</title>
        <authorList>
            <person name="Kawai M."/>
            <person name="Futagami T."/>
            <person name="Toyoda A."/>
            <person name="Takaki Y."/>
            <person name="Nishi S."/>
            <person name="Hori S."/>
            <person name="Arai W."/>
            <person name="Tsubouchi T."/>
            <person name="Morono Y."/>
            <person name="Uchiyama I."/>
            <person name="Ito T."/>
            <person name="Fujiyama A."/>
            <person name="Inagaki F."/>
            <person name="Takami H."/>
        </authorList>
    </citation>
    <scope>NUCLEOTIDE SEQUENCE</scope>
    <source>
        <strain evidence="2">Expedition CK06-06</strain>
    </source>
</reference>
<dbReference type="NCBIfam" id="TIGR01444">
    <property type="entry name" value="fkbM_fam"/>
    <property type="match status" value="1"/>
</dbReference>
<sequence length="237" mass="27273">MSKLYCWHADQPEALKIRYREGDEDVIKEEFCENPYHIEKVPDNSVVLDLGAHIGTFSLHVAKVRSCKVYAYEPVIDNFNLLAENVRLNDLEDQIKCFKQAVAGESGIRRLWKCGKFSQGSSLFLDEHSDAEEIIKGFEMVQCVTLKQIFEENKIEHVGCLKMDIEEAEREVFSEESRPYLSRVEYLALEWHNYDGEKYAEYMRGLGFSVRLTGTGERAGVYVPGYARGMLYAEEGE</sequence>
<accession>X1EZE5</accession>
<dbReference type="AlphaFoldDB" id="X1EZE5"/>
<comment type="caution">
    <text evidence="2">The sequence shown here is derived from an EMBL/GenBank/DDBJ whole genome shotgun (WGS) entry which is preliminary data.</text>
</comment>
<name>X1EZE5_9ZZZZ</name>
<dbReference type="SUPFAM" id="SSF53335">
    <property type="entry name" value="S-adenosyl-L-methionine-dependent methyltransferases"/>
    <property type="match status" value="1"/>
</dbReference>
<dbReference type="PANTHER" id="PTHR34203">
    <property type="entry name" value="METHYLTRANSFERASE, FKBM FAMILY PROTEIN"/>
    <property type="match status" value="1"/>
</dbReference>
<protein>
    <recommendedName>
        <fullName evidence="1">Methyltransferase FkbM domain-containing protein</fullName>
    </recommendedName>
</protein>